<comment type="caution">
    <text evidence="6">The sequence shown here is derived from an EMBL/GenBank/DDBJ whole genome shotgun (WGS) entry which is preliminary data.</text>
</comment>
<evidence type="ECO:0000256" key="2">
    <source>
        <dbReference type="ARBA" id="ARBA00010742"/>
    </source>
</evidence>
<keyword evidence="3" id="KW-0813">Transport</keyword>
<reference evidence="6 7" key="1">
    <citation type="submission" date="2021-06" db="EMBL/GenBank/DDBJ databases">
        <title>Enterococcus alishanensis sp. nov., a novel lactic acid bacterium isolated from fresh coffee beans.</title>
        <authorList>
            <person name="Chen Y.-S."/>
        </authorList>
    </citation>
    <scope>NUCLEOTIDE SEQUENCE [LARGE SCALE GENOMIC DNA]</scope>
    <source>
        <strain evidence="6 7">ALS3</strain>
    </source>
</reference>
<keyword evidence="4" id="KW-0732">Signal</keyword>
<dbReference type="SMART" id="SM00062">
    <property type="entry name" value="PBPb"/>
    <property type="match status" value="1"/>
</dbReference>
<gene>
    <name evidence="6" type="ORF">KUA55_09970</name>
</gene>
<feature type="domain" description="Solute-binding protein family 3/N-terminal" evidence="5">
    <location>
        <begin position="45"/>
        <end position="261"/>
    </location>
</feature>
<evidence type="ECO:0000259" key="5">
    <source>
        <dbReference type="SMART" id="SM00062"/>
    </source>
</evidence>
<evidence type="ECO:0000256" key="1">
    <source>
        <dbReference type="ARBA" id="ARBA00004418"/>
    </source>
</evidence>
<organism evidence="6 7">
    <name type="scientific">Enterococcus alishanensis</name>
    <dbReference type="NCBI Taxonomy" id="1303817"/>
    <lineage>
        <taxon>Bacteria</taxon>
        <taxon>Bacillati</taxon>
        <taxon>Bacillota</taxon>
        <taxon>Bacilli</taxon>
        <taxon>Lactobacillales</taxon>
        <taxon>Enterococcaceae</taxon>
        <taxon>Enterococcus</taxon>
    </lineage>
</organism>
<dbReference type="InterPro" id="IPR015168">
    <property type="entry name" value="SsuA/THI5"/>
</dbReference>
<dbReference type="InterPro" id="IPR010067">
    <property type="entry name" value="ABC_SsuA_sub-bd"/>
</dbReference>
<dbReference type="Pfam" id="PF09084">
    <property type="entry name" value="NMT1"/>
    <property type="match status" value="1"/>
</dbReference>
<evidence type="ECO:0000313" key="7">
    <source>
        <dbReference type="Proteomes" id="UP000774130"/>
    </source>
</evidence>
<dbReference type="InterPro" id="IPR001638">
    <property type="entry name" value="Solute-binding_3/MltF_N"/>
</dbReference>
<dbReference type="EMBL" id="JAHUZB010000003">
    <property type="protein sequence ID" value="MBV7391010.1"/>
    <property type="molecule type" value="Genomic_DNA"/>
</dbReference>
<dbReference type="NCBIfam" id="TIGR01728">
    <property type="entry name" value="SsuA_fam"/>
    <property type="match status" value="1"/>
</dbReference>
<dbReference type="RefSeq" id="WP_218326039.1">
    <property type="nucleotide sequence ID" value="NZ_JAHUZB010000003.1"/>
</dbReference>
<evidence type="ECO:0000256" key="3">
    <source>
        <dbReference type="ARBA" id="ARBA00022448"/>
    </source>
</evidence>
<accession>A0ABS6TDL8</accession>
<keyword evidence="7" id="KW-1185">Reference proteome</keyword>
<dbReference type="PANTHER" id="PTHR30024:SF42">
    <property type="entry name" value="ALIPHATIC SULFONATES-BINDING PROTEIN-RELATED"/>
    <property type="match status" value="1"/>
</dbReference>
<dbReference type="PANTHER" id="PTHR30024">
    <property type="entry name" value="ALIPHATIC SULFONATES-BINDING PROTEIN-RELATED"/>
    <property type="match status" value="1"/>
</dbReference>
<comment type="subcellular location">
    <subcellularLocation>
        <location evidence="1">Periplasm</location>
    </subcellularLocation>
</comment>
<proteinExistence type="inferred from homology"/>
<sequence>MKNNVFKKIAAIIVGVLWIAGVWTGYQHLYGTDNDSNNSSGSAGTITIGYQRGDIFNLAQIEGGLKERLNEAGYKVKWKQFTDGSALMEALVAGSIDYGRTGNTPPVVSQSTGSDVVYVTASSSKYEGSAILTPEGSTIAALTDLAGKKVAVSKGSSAHYFLIKALESVDLAPEDVDIQYLDPSEGRIALENNQVDAWVVWDPYTAAAQEEMNAQILTTAEGFSTDRDFILSSKQFASENTDINQIVVEEMANSLDWVNNHKTEIAEQLAETLKLDASVAELMVNRRTYGMDEISDEIMSEQQDIADTFYQYGFIDNQITVTDAWLKTSD</sequence>
<evidence type="ECO:0000313" key="6">
    <source>
        <dbReference type="EMBL" id="MBV7391010.1"/>
    </source>
</evidence>
<name>A0ABS6TDL8_9ENTE</name>
<comment type="similarity">
    <text evidence="2">Belongs to the bacterial solute-binding protein SsuA/TauA family.</text>
</comment>
<dbReference type="Proteomes" id="UP000774130">
    <property type="component" value="Unassembled WGS sequence"/>
</dbReference>
<evidence type="ECO:0000256" key="4">
    <source>
        <dbReference type="ARBA" id="ARBA00022729"/>
    </source>
</evidence>
<protein>
    <submittedName>
        <fullName evidence="6">Aliphatic sulfonate ABC transporter substrate-binding protein</fullName>
    </submittedName>
</protein>